<evidence type="ECO:0000313" key="1">
    <source>
        <dbReference type="EMBL" id="GJE99031.1"/>
    </source>
</evidence>
<dbReference type="Proteomes" id="UP000703269">
    <property type="component" value="Unassembled WGS sequence"/>
</dbReference>
<reference evidence="1 2" key="1">
    <citation type="submission" date="2021-08" db="EMBL/GenBank/DDBJ databases">
        <title>Draft Genome Sequence of Phanerochaete sordida strain YK-624.</title>
        <authorList>
            <person name="Mori T."/>
            <person name="Dohra H."/>
            <person name="Suzuki T."/>
            <person name="Kawagishi H."/>
            <person name="Hirai H."/>
        </authorList>
    </citation>
    <scope>NUCLEOTIDE SEQUENCE [LARGE SCALE GENOMIC DNA]</scope>
    <source>
        <strain evidence="1 2">YK-624</strain>
    </source>
</reference>
<dbReference type="OrthoDB" id="2804335at2759"/>
<comment type="caution">
    <text evidence="1">The sequence shown here is derived from an EMBL/GenBank/DDBJ whole genome shotgun (WGS) entry which is preliminary data.</text>
</comment>
<accession>A0A9P3GQJ5</accession>
<protein>
    <submittedName>
        <fullName evidence="1">Uncharacterized protein</fullName>
    </submittedName>
</protein>
<keyword evidence="2" id="KW-1185">Reference proteome</keyword>
<proteinExistence type="predicted"/>
<sequence>MANVIPEELFEHILWHACDYGFALPLRRETKTAISRSGQVCRYWARLSRRRLFGELVLRSATEFQQLRSFLAAPGIAGLEPIANLVFSIRAIVDGTGRPWLHNAASANQVMCNCEYFTVVVNPADGCPLARPHMLQAALPRSLPSGNVFKLVLDGLRFADGRALFRLLASVPSLCALDLHNIAFDAQPTTGDFFAPPYGWRLGGVVSDDLLALHFLPLLVASYGCGHPATRGRRERAPPYLLDVEDHRTLLHLLSILEGSVSADDWAVPPVECRRAVGRIHDRLYAGGPAQTCTLRLSPLAYTRAQCHIDIQLYLVERRGGARLGPEVLVHLTPDAPGAPAHGPTAMHVDAVHISFADTLAPAAADILVERTWARFAETALRLPRLRAVELVRPATLHDAALGVSDRAFAALIAAGRLRARWLEHAYSNRTVALRVNGTQRVPKERRGEVRS</sequence>
<gene>
    <name evidence="1" type="ORF">PsYK624_152690</name>
</gene>
<dbReference type="AlphaFoldDB" id="A0A9P3GQJ5"/>
<name>A0A9P3GQJ5_9APHY</name>
<evidence type="ECO:0000313" key="2">
    <source>
        <dbReference type="Proteomes" id="UP000703269"/>
    </source>
</evidence>
<organism evidence="1 2">
    <name type="scientific">Phanerochaete sordida</name>
    <dbReference type="NCBI Taxonomy" id="48140"/>
    <lineage>
        <taxon>Eukaryota</taxon>
        <taxon>Fungi</taxon>
        <taxon>Dikarya</taxon>
        <taxon>Basidiomycota</taxon>
        <taxon>Agaricomycotina</taxon>
        <taxon>Agaricomycetes</taxon>
        <taxon>Polyporales</taxon>
        <taxon>Phanerochaetaceae</taxon>
        <taxon>Phanerochaete</taxon>
    </lineage>
</organism>
<dbReference type="EMBL" id="BPQB01000099">
    <property type="protein sequence ID" value="GJE99031.1"/>
    <property type="molecule type" value="Genomic_DNA"/>
</dbReference>